<dbReference type="SUPFAM" id="SSF56487">
    <property type="entry name" value="SRCR-like"/>
    <property type="match status" value="6"/>
</dbReference>
<feature type="disulfide bond" evidence="12">
    <location>
        <begin position="281"/>
        <end position="345"/>
    </location>
</feature>
<evidence type="ECO:0000256" key="2">
    <source>
        <dbReference type="ARBA" id="ARBA00004613"/>
    </source>
</evidence>
<feature type="domain" description="SRCR" evidence="14">
    <location>
        <begin position="590"/>
        <end position="689"/>
    </location>
</feature>
<dbReference type="SMART" id="SM00202">
    <property type="entry name" value="SR"/>
    <property type="match status" value="6"/>
</dbReference>
<evidence type="ECO:0000256" key="12">
    <source>
        <dbReference type="PROSITE-ProRule" id="PRU00196"/>
    </source>
</evidence>
<feature type="transmembrane region" description="Helical" evidence="13">
    <location>
        <begin position="822"/>
        <end position="845"/>
    </location>
</feature>
<feature type="disulfide bond" evidence="12">
    <location>
        <begin position="420"/>
        <end position="481"/>
    </location>
</feature>
<reference evidence="15" key="2">
    <citation type="submission" date="2025-09" db="UniProtKB">
        <authorList>
            <consortium name="Ensembl"/>
        </authorList>
    </citation>
    <scope>IDENTIFICATION</scope>
</reference>
<dbReference type="FunFam" id="3.10.250.10:FF:000009">
    <property type="entry name" value="WC1"/>
    <property type="match status" value="1"/>
</dbReference>
<feature type="disulfide bond" evidence="12">
    <location>
        <begin position="325"/>
        <end position="335"/>
    </location>
</feature>
<feature type="domain" description="SRCR" evidence="14">
    <location>
        <begin position="486"/>
        <end position="586"/>
    </location>
</feature>
<dbReference type="Proteomes" id="UP000694423">
    <property type="component" value="Unplaced"/>
</dbReference>
<dbReference type="PRINTS" id="PR00258">
    <property type="entry name" value="SPERACTRCPTR"/>
</dbReference>
<dbReference type="GO" id="GO:0004252">
    <property type="term" value="F:serine-type endopeptidase activity"/>
    <property type="evidence" value="ECO:0007669"/>
    <property type="project" value="TreeGrafter"/>
</dbReference>
<feature type="disulfide bond" evidence="12">
    <location>
        <begin position="658"/>
        <end position="668"/>
    </location>
</feature>
<feature type="disulfide bond" evidence="12">
    <location>
        <begin position="451"/>
        <end position="461"/>
    </location>
</feature>
<evidence type="ECO:0000256" key="4">
    <source>
        <dbReference type="ARBA" id="ARBA00022525"/>
    </source>
</evidence>
<feature type="disulfide bond" evidence="12">
    <location>
        <begin position="555"/>
        <end position="565"/>
    </location>
</feature>
<dbReference type="FunFam" id="3.10.250.10:FF:000002">
    <property type="entry name" value="Scavenger receptor cysteine-rich type 1 protein M130"/>
    <property type="match status" value="2"/>
</dbReference>
<dbReference type="PROSITE" id="PS00420">
    <property type="entry name" value="SRCR_1"/>
    <property type="match status" value="1"/>
</dbReference>
<dbReference type="Pfam" id="PF00530">
    <property type="entry name" value="SRCR"/>
    <property type="match status" value="6"/>
</dbReference>
<feature type="disulfide bond" evidence="12">
    <location>
        <begin position="524"/>
        <end position="585"/>
    </location>
</feature>
<feature type="domain" description="SRCR" evidence="14">
    <location>
        <begin position="382"/>
        <end position="482"/>
    </location>
</feature>
<dbReference type="InterPro" id="IPR001190">
    <property type="entry name" value="SRCR"/>
</dbReference>
<dbReference type="Gene3D" id="3.10.250.10">
    <property type="entry name" value="SRCR-like domain"/>
    <property type="match status" value="6"/>
</dbReference>
<keyword evidence="8 13" id="KW-1133">Transmembrane helix</keyword>
<dbReference type="PANTHER" id="PTHR48071:SF29">
    <property type="entry name" value="OLFACTORY RECEPTOR 292"/>
    <property type="match status" value="1"/>
</dbReference>
<evidence type="ECO:0000256" key="5">
    <source>
        <dbReference type="ARBA" id="ARBA00022692"/>
    </source>
</evidence>
<proteinExistence type="predicted"/>
<keyword evidence="4" id="KW-0964">Secreted</keyword>
<evidence type="ECO:0000256" key="7">
    <source>
        <dbReference type="ARBA" id="ARBA00022737"/>
    </source>
</evidence>
<dbReference type="GO" id="GO:0005615">
    <property type="term" value="C:extracellular space"/>
    <property type="evidence" value="ECO:0007669"/>
    <property type="project" value="TreeGrafter"/>
</dbReference>
<keyword evidence="9 13" id="KW-0472">Membrane</keyword>
<dbReference type="InterPro" id="IPR036772">
    <property type="entry name" value="SRCR-like_dom_sf"/>
</dbReference>
<dbReference type="GO" id="GO:0031638">
    <property type="term" value="P:zymogen activation"/>
    <property type="evidence" value="ECO:0007669"/>
    <property type="project" value="TreeGrafter"/>
</dbReference>
<dbReference type="FunFam" id="3.10.250.10:FF:000031">
    <property type="entry name" value="RIKEN cDNA 5830411N06, isoform CRA_a"/>
    <property type="match status" value="1"/>
</dbReference>
<dbReference type="AlphaFoldDB" id="A0A8C4JG30"/>
<dbReference type="GO" id="GO:0005737">
    <property type="term" value="C:cytoplasm"/>
    <property type="evidence" value="ECO:0007669"/>
    <property type="project" value="UniProtKB-ARBA"/>
</dbReference>
<keyword evidence="5 13" id="KW-0812">Transmembrane</keyword>
<feature type="disulfide bond" evidence="12">
    <location>
        <begin position="86"/>
        <end position="147"/>
    </location>
</feature>
<evidence type="ECO:0000256" key="11">
    <source>
        <dbReference type="ARBA" id="ARBA00023180"/>
    </source>
</evidence>
<feature type="disulfide bond" evidence="12">
    <location>
        <begin position="511"/>
        <end position="575"/>
    </location>
</feature>
<keyword evidence="11" id="KW-0325">Glycoprotein</keyword>
<comment type="subcellular location">
    <subcellularLocation>
        <location evidence="1">Cell membrane</location>
        <topology evidence="1">Single-pass type I membrane protein</topology>
    </subcellularLocation>
    <subcellularLocation>
        <location evidence="2">Secreted</location>
    </subcellularLocation>
</comment>
<dbReference type="FunFam" id="3.10.250.10:FF:000004">
    <property type="entry name" value="Scavenger receptor cysteine-rich type 1 protein M130"/>
    <property type="match status" value="1"/>
</dbReference>
<feature type="disulfide bond" evidence="12">
    <location>
        <begin position="614"/>
        <end position="678"/>
    </location>
</feature>
<keyword evidence="10 12" id="KW-1015">Disulfide bond</keyword>
<dbReference type="PANTHER" id="PTHR48071">
    <property type="entry name" value="SRCR DOMAIN-CONTAINING PROTEIN"/>
    <property type="match status" value="1"/>
</dbReference>
<organism evidence="15 16">
    <name type="scientific">Dromaius novaehollandiae</name>
    <name type="common">Emu</name>
    <dbReference type="NCBI Taxonomy" id="8790"/>
    <lineage>
        <taxon>Eukaryota</taxon>
        <taxon>Metazoa</taxon>
        <taxon>Chordata</taxon>
        <taxon>Craniata</taxon>
        <taxon>Vertebrata</taxon>
        <taxon>Euteleostomi</taxon>
        <taxon>Archelosauria</taxon>
        <taxon>Archosauria</taxon>
        <taxon>Dinosauria</taxon>
        <taxon>Saurischia</taxon>
        <taxon>Theropoda</taxon>
        <taxon>Coelurosauria</taxon>
        <taxon>Aves</taxon>
        <taxon>Palaeognathae</taxon>
        <taxon>Casuariiformes</taxon>
        <taxon>Dromaiidae</taxon>
        <taxon>Dromaius</taxon>
    </lineage>
</organism>
<keyword evidence="6" id="KW-0732">Signal</keyword>
<evidence type="ECO:0000259" key="14">
    <source>
        <dbReference type="PROSITE" id="PS50287"/>
    </source>
</evidence>
<protein>
    <recommendedName>
        <fullName evidence="14">SRCR domain-containing protein</fullName>
    </recommendedName>
</protein>
<feature type="domain" description="SRCR" evidence="14">
    <location>
        <begin position="151"/>
        <end position="251"/>
    </location>
</feature>
<sequence>MGAGGLWGTCLQATGQAGCTKHPCHLAPLHVLLCGLVRGTSNADAVELRLVNGGGPCAGRVEVKLRGQWGTVADGAWDMEDAEVVCQQLGCGSAKSAHAWSHFGKGSGPIHLVRVDCHGDESALWECTVPGWGPYTGPHDWDVGVVCQGFVQLVGGDSACSGRVEVRQGRGWATLCKAHVDLNAAHVICKELGCGAALAVTGAAHFGAGAGPIWDGSFKCAGNESLLSACARRLPHGQGCTHSSDAGIICSPYTGFRLANGSTECTGRVELEARGTWGSLCDAGWDMPDAQVLCHHLGCGFAASVPRGGYFGTGSGPLWRDTFHCSGTESHLGECPATALGTPACSPRHAAAVNCSGASHTQGSRYTGRRRAVGPCCGTEPLRLVDGESRCDGRLEVALHGAWGRVLAQQWDSSSASVVCRQLQCGTVQKAYTAPVLQPGSSPLVLSGLQCTGTEARLAQCNATLPSPAPPGHTAEAAVVCSGECVRLASGPGRCTGRVEVYMQGAWSRVCEDAWDLWDAAVVCRQLGCGEAMAAPGSAGYSQGSGPVWLGAGDCSGTEATLWDCPAPVRGQRGCKQGASATAVCSGQFLRLAGDSRCAGRLEVFYNGTWGSVCANGTSPATAAVVCQQLGCGATGRLASAPATTQGSGPAWLAWVQCGLGDDSLWHCPSAPWQLQPCDSPGDTHITCDGDPGGTRATPTSARATGCPDGTACTGSSAHAGQCSGPGTLQLWPAQPSGGGAALARRPQLPGHCHPSASCRGWPPGTEVPSLASLSHQPLPCIAPCAHSDAGRGRIPRLPRALLHVDVLAGAHRSHVAGAGAMPVPTILCIVLGILLCLAVGALAVQAWRGKTRHRGGLGTAARMAALMFPAPCCPAQKDSSPALCLGSGQRLGTGGDPARAWQPLQAPAMLSPAGSWSSLSHLELSGAATDAPASAPGDARYDNVGVSSPGTSLLAWQGHAVAVPEDTHSAVGLCPHGATARTWRASSA</sequence>
<comment type="caution">
    <text evidence="12">Lacks conserved residue(s) required for the propagation of feature annotation.</text>
</comment>
<dbReference type="PROSITE" id="PS50287">
    <property type="entry name" value="SRCR_2"/>
    <property type="match status" value="6"/>
</dbReference>
<accession>A0A8C4JG30</accession>
<evidence type="ECO:0000256" key="10">
    <source>
        <dbReference type="ARBA" id="ARBA00023157"/>
    </source>
</evidence>
<reference evidence="15" key="1">
    <citation type="submission" date="2025-08" db="UniProtKB">
        <authorList>
            <consortium name="Ensembl"/>
        </authorList>
    </citation>
    <scope>IDENTIFICATION</scope>
</reference>
<name>A0A8C4JG30_DRONO</name>
<keyword evidence="3" id="KW-1003">Cell membrane</keyword>
<evidence type="ECO:0000313" key="15">
    <source>
        <dbReference type="Ensembl" id="ENSDNVP00000007971.1"/>
    </source>
</evidence>
<feature type="disulfide bond" evidence="12">
    <location>
        <begin position="189"/>
        <end position="250"/>
    </location>
</feature>
<feature type="disulfide bond" evidence="12">
    <location>
        <begin position="117"/>
        <end position="127"/>
    </location>
</feature>
<feature type="disulfide bond" evidence="12">
    <location>
        <begin position="627"/>
        <end position="688"/>
    </location>
</feature>
<feature type="domain" description="SRCR" evidence="14">
    <location>
        <begin position="48"/>
        <end position="148"/>
    </location>
</feature>
<evidence type="ECO:0000313" key="16">
    <source>
        <dbReference type="Proteomes" id="UP000694423"/>
    </source>
</evidence>
<feature type="disulfide bond" evidence="12">
    <location>
        <begin position="220"/>
        <end position="230"/>
    </location>
</feature>
<keyword evidence="7" id="KW-0677">Repeat</keyword>
<keyword evidence="16" id="KW-1185">Reference proteome</keyword>
<feature type="disulfide bond" evidence="12">
    <location>
        <begin position="176"/>
        <end position="240"/>
    </location>
</feature>
<evidence type="ECO:0000256" key="13">
    <source>
        <dbReference type="SAM" id="Phobius"/>
    </source>
</evidence>
<evidence type="ECO:0000256" key="1">
    <source>
        <dbReference type="ARBA" id="ARBA00004251"/>
    </source>
</evidence>
<evidence type="ECO:0000256" key="6">
    <source>
        <dbReference type="ARBA" id="ARBA00022729"/>
    </source>
</evidence>
<dbReference type="FunFam" id="3.10.250.10:FF:000012">
    <property type="entry name" value="CD163 molecule like 1"/>
    <property type="match status" value="1"/>
</dbReference>
<dbReference type="GO" id="GO:0005886">
    <property type="term" value="C:plasma membrane"/>
    <property type="evidence" value="ECO:0007669"/>
    <property type="project" value="UniProtKB-SubCell"/>
</dbReference>
<evidence type="ECO:0000256" key="9">
    <source>
        <dbReference type="ARBA" id="ARBA00023136"/>
    </source>
</evidence>
<feature type="domain" description="SRCR" evidence="14">
    <location>
        <begin position="256"/>
        <end position="356"/>
    </location>
</feature>
<dbReference type="Ensembl" id="ENSDNVT00000009636.1">
    <property type="protein sequence ID" value="ENSDNVP00000007971.1"/>
    <property type="gene ID" value="ENSDNVG00000005662.1"/>
</dbReference>
<feature type="disulfide bond" evidence="12">
    <location>
        <begin position="294"/>
        <end position="355"/>
    </location>
</feature>
<evidence type="ECO:0000256" key="8">
    <source>
        <dbReference type="ARBA" id="ARBA00022989"/>
    </source>
</evidence>
<evidence type="ECO:0000256" key="3">
    <source>
        <dbReference type="ARBA" id="ARBA00022475"/>
    </source>
</evidence>